<comment type="subcellular location">
    <subcellularLocation>
        <location evidence="1">Nucleus</location>
    </subcellularLocation>
</comment>
<dbReference type="Pfam" id="PF00096">
    <property type="entry name" value="zf-C2H2"/>
    <property type="match status" value="4"/>
</dbReference>
<proteinExistence type="inferred from homology"/>
<dbReference type="EMBL" id="JYDJ01000005">
    <property type="protein sequence ID" value="KRX50576.1"/>
    <property type="molecule type" value="Genomic_DNA"/>
</dbReference>
<evidence type="ECO:0000256" key="3">
    <source>
        <dbReference type="ARBA" id="ARBA00022737"/>
    </source>
</evidence>
<comment type="caution">
    <text evidence="11">The sequence shown here is derived from an EMBL/GenBank/DDBJ whole genome shotgun (WGS) entry which is preliminary data.</text>
</comment>
<evidence type="ECO:0000256" key="1">
    <source>
        <dbReference type="ARBA" id="ARBA00004123"/>
    </source>
</evidence>
<dbReference type="GO" id="GO:0008270">
    <property type="term" value="F:zinc ion binding"/>
    <property type="evidence" value="ECO:0007669"/>
    <property type="project" value="UniProtKB-KW"/>
</dbReference>
<dbReference type="PANTHER" id="PTHR24388:SF54">
    <property type="entry name" value="PROTEIN ESCARGOT"/>
    <property type="match status" value="1"/>
</dbReference>
<reference evidence="11 12" key="1">
    <citation type="submission" date="2015-01" db="EMBL/GenBank/DDBJ databases">
        <title>Evolution of Trichinella species and genotypes.</title>
        <authorList>
            <person name="Korhonen P.K."/>
            <person name="Edoardo P."/>
            <person name="Giuseppe L.R."/>
            <person name="Gasser R.B."/>
        </authorList>
    </citation>
    <scope>NUCLEOTIDE SEQUENCE [LARGE SCALE GENOMIC DNA]</scope>
    <source>
        <strain evidence="11">ISS417</strain>
    </source>
</reference>
<dbReference type="SUPFAM" id="SSF57667">
    <property type="entry name" value="beta-beta-alpha zinc fingers"/>
    <property type="match status" value="2"/>
</dbReference>
<evidence type="ECO:0000256" key="2">
    <source>
        <dbReference type="ARBA" id="ARBA00022723"/>
    </source>
</evidence>
<feature type="domain" description="C2H2-type" evidence="10">
    <location>
        <begin position="246"/>
        <end position="268"/>
    </location>
</feature>
<keyword evidence="12" id="KW-1185">Reference proteome</keyword>
<evidence type="ECO:0000256" key="7">
    <source>
        <dbReference type="ARBA" id="ARBA00023242"/>
    </source>
</evidence>
<dbReference type="GO" id="GO:0005634">
    <property type="term" value="C:nucleus"/>
    <property type="evidence" value="ECO:0007669"/>
    <property type="project" value="UniProtKB-SubCell"/>
</dbReference>
<protein>
    <submittedName>
        <fullName evidence="11">Protein escargot</fullName>
    </submittedName>
</protein>
<dbReference type="AlphaFoldDB" id="A0A0V0UH43"/>
<dbReference type="FunFam" id="3.30.160.60:FF:000043">
    <property type="entry name" value="Scratch family zinc finger 2"/>
    <property type="match status" value="1"/>
</dbReference>
<dbReference type="OrthoDB" id="5428132at2759"/>
<dbReference type="Proteomes" id="UP000055048">
    <property type="component" value="Unassembled WGS sequence"/>
</dbReference>
<keyword evidence="3" id="KW-0677">Repeat</keyword>
<dbReference type="PROSITE" id="PS50157">
    <property type="entry name" value="ZINC_FINGER_C2H2_2"/>
    <property type="match status" value="4"/>
</dbReference>
<dbReference type="InterPro" id="IPR013087">
    <property type="entry name" value="Znf_C2H2_type"/>
</dbReference>
<dbReference type="SMART" id="SM00355">
    <property type="entry name" value="ZnF_C2H2"/>
    <property type="match status" value="5"/>
</dbReference>
<evidence type="ECO:0000259" key="10">
    <source>
        <dbReference type="PROSITE" id="PS50157"/>
    </source>
</evidence>
<evidence type="ECO:0000256" key="6">
    <source>
        <dbReference type="ARBA" id="ARBA00023125"/>
    </source>
</evidence>
<evidence type="ECO:0000256" key="5">
    <source>
        <dbReference type="ARBA" id="ARBA00022833"/>
    </source>
</evidence>
<dbReference type="PROSITE" id="PS00028">
    <property type="entry name" value="ZINC_FINGER_C2H2_1"/>
    <property type="match status" value="3"/>
</dbReference>
<accession>A0A0V0UH43</accession>
<dbReference type="Gene3D" id="3.30.160.60">
    <property type="entry name" value="Classic Zinc Finger"/>
    <property type="match status" value="4"/>
</dbReference>
<keyword evidence="5" id="KW-0862">Zinc</keyword>
<evidence type="ECO:0000256" key="8">
    <source>
        <dbReference type="ARBA" id="ARBA00037948"/>
    </source>
</evidence>
<keyword evidence="7" id="KW-0539">Nucleus</keyword>
<gene>
    <name evidence="11" type="primary">esg</name>
    <name evidence="11" type="ORF">T05_7401</name>
</gene>
<dbReference type="GO" id="GO:0000981">
    <property type="term" value="F:DNA-binding transcription factor activity, RNA polymerase II-specific"/>
    <property type="evidence" value="ECO:0007669"/>
    <property type="project" value="TreeGrafter"/>
</dbReference>
<keyword evidence="4 9" id="KW-0863">Zinc-finger</keyword>
<evidence type="ECO:0000313" key="11">
    <source>
        <dbReference type="EMBL" id="KRX50576.1"/>
    </source>
</evidence>
<dbReference type="FunFam" id="3.30.160.60:FF:000693">
    <property type="entry name" value="Snail family zinc finger 1a"/>
    <property type="match status" value="1"/>
</dbReference>
<keyword evidence="2" id="KW-0479">Metal-binding</keyword>
<evidence type="ECO:0000256" key="9">
    <source>
        <dbReference type="PROSITE-ProRule" id="PRU00042"/>
    </source>
</evidence>
<evidence type="ECO:0000256" key="4">
    <source>
        <dbReference type="ARBA" id="ARBA00022771"/>
    </source>
</evidence>
<dbReference type="GO" id="GO:0000978">
    <property type="term" value="F:RNA polymerase II cis-regulatory region sequence-specific DNA binding"/>
    <property type="evidence" value="ECO:0007669"/>
    <property type="project" value="TreeGrafter"/>
</dbReference>
<feature type="domain" description="C2H2-type" evidence="10">
    <location>
        <begin position="368"/>
        <end position="386"/>
    </location>
</feature>
<feature type="domain" description="C2H2-type" evidence="10">
    <location>
        <begin position="340"/>
        <end position="367"/>
    </location>
</feature>
<sequence>MNVDIASVNVTKKQSIFADVTRLAGILPSTQDELHSTKPSISNTYNSSAFKHNTLVTRVMPEVDQPFSGDVSLVDFLRRNSIQSNVAFFNHFLTSKCAYFPNSRPISDTLAIASASLPNVFKLQTVTNPTTNSIDDLLRFKRSFFADATSMTWPGIHAALNRQFHTSQNGGNLCPASDFVQPLDLPFSQSVVTLYDSIYPRNSNTSKVVLMNGSPLTTAGQDVLAKPAGDIYGKSLPAKSMPNSRIQCPDCNRSYSTLGGLSKHRQFHCISQIKRQFGCKFCEKQYSSLGYVLHCNAVQAMKMHIRTHTLPCKCHICGKAFSRPWLLQGHIRTHTGEKPFCCGHCGRAFADRSNLRAHLQTHTHLKKYSCNLCQKTFSRMSLLTKHVTSGCRALIL</sequence>
<dbReference type="InterPro" id="IPR036236">
    <property type="entry name" value="Znf_C2H2_sf"/>
</dbReference>
<evidence type="ECO:0000313" key="12">
    <source>
        <dbReference type="Proteomes" id="UP000055048"/>
    </source>
</evidence>
<dbReference type="InterPro" id="IPR050527">
    <property type="entry name" value="Snail/Krueppel_Znf"/>
</dbReference>
<comment type="similarity">
    <text evidence="8">Belongs to the snail C2H2-type zinc-finger protein family.</text>
</comment>
<organism evidence="11 12">
    <name type="scientific">Trichinella murrelli</name>
    <dbReference type="NCBI Taxonomy" id="144512"/>
    <lineage>
        <taxon>Eukaryota</taxon>
        <taxon>Metazoa</taxon>
        <taxon>Ecdysozoa</taxon>
        <taxon>Nematoda</taxon>
        <taxon>Enoplea</taxon>
        <taxon>Dorylaimia</taxon>
        <taxon>Trichinellida</taxon>
        <taxon>Trichinellidae</taxon>
        <taxon>Trichinella</taxon>
    </lineage>
</organism>
<name>A0A0V0UH43_9BILA</name>
<dbReference type="STRING" id="144512.A0A0V0UH43"/>
<keyword evidence="6" id="KW-0238">DNA-binding</keyword>
<feature type="domain" description="C2H2-type" evidence="10">
    <location>
        <begin position="312"/>
        <end position="339"/>
    </location>
</feature>
<dbReference type="PANTHER" id="PTHR24388">
    <property type="entry name" value="ZINC FINGER PROTEIN"/>
    <property type="match status" value="1"/>
</dbReference>